<dbReference type="Gene3D" id="3.40.50.12780">
    <property type="entry name" value="N-terminal domain of ligase-like"/>
    <property type="match status" value="1"/>
</dbReference>
<dbReference type="PANTHER" id="PTHR36932:SF1">
    <property type="entry name" value="CAPSULAR POLYSACCHARIDE BIOSYNTHESIS PROTEIN"/>
    <property type="match status" value="1"/>
</dbReference>
<name>A0A546Y0R0_AGRTU</name>
<dbReference type="AlphaFoldDB" id="A0A546Y0R0"/>
<reference evidence="1 2" key="1">
    <citation type="journal article" date="2019" name="Appl. Microbiol. Biotechnol.">
        <title>Differential efficiency of wild type rhizogenic strains for rol gene transformation of plants.</title>
        <authorList>
            <person name="Desmet S."/>
            <person name="De Keyser E."/>
            <person name="Van Vaerenbergh J."/>
            <person name="Baeyen S."/>
            <person name="Van Huylenbroeck J."/>
            <person name="Geelen D."/>
            <person name="Dhooghe E."/>
        </authorList>
    </citation>
    <scope>NUCLEOTIDE SEQUENCE [LARGE SCALE GENOMIC DNA]</scope>
    <source>
        <strain evidence="1 2">MAFF210266</strain>
    </source>
</reference>
<dbReference type="InterPro" id="IPR053158">
    <property type="entry name" value="CapK_Type1_Caps_Biosynth"/>
</dbReference>
<dbReference type="NCBIfam" id="TIGR02304">
    <property type="entry name" value="aden_form_hyp"/>
    <property type="match status" value="1"/>
</dbReference>
<dbReference type="SUPFAM" id="SSF56801">
    <property type="entry name" value="Acetyl-CoA synthetase-like"/>
    <property type="match status" value="1"/>
</dbReference>
<proteinExistence type="predicted"/>
<organism evidence="1 2">
    <name type="scientific">Agrobacterium tumefaciens</name>
    <dbReference type="NCBI Taxonomy" id="358"/>
    <lineage>
        <taxon>Bacteria</taxon>
        <taxon>Pseudomonadati</taxon>
        <taxon>Pseudomonadota</taxon>
        <taxon>Alphaproteobacteria</taxon>
        <taxon>Hyphomicrobiales</taxon>
        <taxon>Rhizobiaceae</taxon>
        <taxon>Rhizobium/Agrobacterium group</taxon>
        <taxon>Agrobacterium</taxon>
        <taxon>Agrobacterium tumefaciens complex</taxon>
    </lineage>
</organism>
<dbReference type="RefSeq" id="WP_142857484.1">
    <property type="nucleotide sequence ID" value="NZ_SGOE01000003.1"/>
</dbReference>
<accession>A0A546Y0R0</accession>
<dbReference type="EMBL" id="SGOE01000003">
    <property type="protein sequence ID" value="TRB06553.1"/>
    <property type="molecule type" value="Genomic_DNA"/>
</dbReference>
<comment type="caution">
    <text evidence="1">The sequence shown here is derived from an EMBL/GenBank/DDBJ whole genome shotgun (WGS) entry which is preliminary data.</text>
</comment>
<dbReference type="InterPro" id="IPR042099">
    <property type="entry name" value="ANL_N_sf"/>
</dbReference>
<evidence type="ECO:0000313" key="1">
    <source>
        <dbReference type="EMBL" id="TRB06553.1"/>
    </source>
</evidence>
<gene>
    <name evidence="1" type="ORF">EXN61_15435</name>
</gene>
<evidence type="ECO:0000313" key="2">
    <source>
        <dbReference type="Proteomes" id="UP000317023"/>
    </source>
</evidence>
<dbReference type="Proteomes" id="UP000317023">
    <property type="component" value="Unassembled WGS sequence"/>
</dbReference>
<protein>
    <submittedName>
        <fullName evidence="1">CoF synthetase</fullName>
    </submittedName>
</protein>
<dbReference type="PANTHER" id="PTHR36932">
    <property type="entry name" value="CAPSULAR POLYSACCHARIDE BIOSYNTHESIS PROTEIN"/>
    <property type="match status" value="1"/>
</dbReference>
<sequence>MTGLVEVASSFAFTRWVSRSGQSREAFERWQAHALQKWLVSALPRASYYGAAPRRLSDLPITDKAALMTEFHRFNIAGVTTEQAWTAANAHGRLGRLTVGASTGTSGNRGLFIISETERFRWLGTILAKTIADLMWQRQRVAVVLPQDTSLYDSARRSGLIDLRFFDLTLGPERWRDTIEAFSPTVIVAPPKILRHFAQEKFRLKPIRMFSAAETLDSVDRTVIEAYFGTTLDQIYMATEGLFAVTCRKGRLHLAEDSVFFEFEPAGDNLVTPLVTAFRRQTQIMARYRMNDLLRLSHVRCSCGSPLRAVDEVVGRMDDAFRLSSREGDIILTPDILRNAVLKADRRIDDFRLIQTEPGKIELWLKTKLAADAATAASLALERLLEVRQVSAHVSVIRTEIPLDTHRKLRRVERRLEVQA</sequence>
<dbReference type="InterPro" id="IPR012685">
    <property type="entry name" value="CHP02304_F390_synth-rel"/>
</dbReference>